<organism evidence="5">
    <name type="scientific">bioreactor metagenome</name>
    <dbReference type="NCBI Taxonomy" id="1076179"/>
    <lineage>
        <taxon>unclassified sequences</taxon>
        <taxon>metagenomes</taxon>
        <taxon>ecological metagenomes</taxon>
    </lineage>
</organism>
<protein>
    <submittedName>
        <fullName evidence="5">HTH-type transcriptional activator RhaS</fullName>
    </submittedName>
</protein>
<name>A0A644WBZ5_9ZZZZ</name>
<evidence type="ECO:0000256" key="2">
    <source>
        <dbReference type="ARBA" id="ARBA00023125"/>
    </source>
</evidence>
<dbReference type="AlphaFoldDB" id="A0A644WBZ5"/>
<dbReference type="SUPFAM" id="SSF46689">
    <property type="entry name" value="Homeodomain-like"/>
    <property type="match status" value="2"/>
</dbReference>
<keyword evidence="2" id="KW-0238">DNA-binding</keyword>
<evidence type="ECO:0000256" key="1">
    <source>
        <dbReference type="ARBA" id="ARBA00023015"/>
    </source>
</evidence>
<dbReference type="InterPro" id="IPR018060">
    <property type="entry name" value="HTH_AraC"/>
</dbReference>
<keyword evidence="3" id="KW-0804">Transcription</keyword>
<dbReference type="GO" id="GO:0043565">
    <property type="term" value="F:sequence-specific DNA binding"/>
    <property type="evidence" value="ECO:0007669"/>
    <property type="project" value="InterPro"/>
</dbReference>
<proteinExistence type="predicted"/>
<accession>A0A644WBZ5</accession>
<dbReference type="PANTHER" id="PTHR47504:SF5">
    <property type="entry name" value="RIGHT ORIGIN-BINDING PROTEIN"/>
    <property type="match status" value="1"/>
</dbReference>
<keyword evidence="1" id="KW-0805">Transcription regulation</keyword>
<evidence type="ECO:0000259" key="4">
    <source>
        <dbReference type="PROSITE" id="PS01124"/>
    </source>
</evidence>
<comment type="caution">
    <text evidence="5">The sequence shown here is derived from an EMBL/GenBank/DDBJ whole genome shotgun (WGS) entry which is preliminary data.</text>
</comment>
<dbReference type="GO" id="GO:0003700">
    <property type="term" value="F:DNA-binding transcription factor activity"/>
    <property type="evidence" value="ECO:0007669"/>
    <property type="project" value="InterPro"/>
</dbReference>
<dbReference type="PROSITE" id="PS01124">
    <property type="entry name" value="HTH_ARAC_FAMILY_2"/>
    <property type="match status" value="1"/>
</dbReference>
<dbReference type="InterPro" id="IPR050959">
    <property type="entry name" value="MarA-like"/>
</dbReference>
<gene>
    <name evidence="5" type="primary">rhaS_34</name>
    <name evidence="5" type="ORF">SDC9_47585</name>
</gene>
<dbReference type="PANTHER" id="PTHR47504">
    <property type="entry name" value="RIGHT ORIGIN-BINDING PROTEIN"/>
    <property type="match status" value="1"/>
</dbReference>
<dbReference type="InterPro" id="IPR009057">
    <property type="entry name" value="Homeodomain-like_sf"/>
</dbReference>
<reference evidence="5" key="1">
    <citation type="submission" date="2019-08" db="EMBL/GenBank/DDBJ databases">
        <authorList>
            <person name="Kucharzyk K."/>
            <person name="Murdoch R.W."/>
            <person name="Higgins S."/>
            <person name="Loffler F."/>
        </authorList>
    </citation>
    <scope>NUCLEOTIDE SEQUENCE</scope>
</reference>
<sequence>MDEFQKQAVLRMLSYIEDHLENPITQAELASAAAYSPWHADRLFKEATGCAPFSYIRSRRLAAAAHALGTSDRSIIDVAFEFVFDSHEGFTRAFTKQFGMNPSSFRKALAAYHQRSALTTESEGESRMETVFVQVVQRPERKVVVKHAHKATHYFAYCEEVGCDIWDTLGSIEGAMFEPIGMWMPKNMRKLGTSEYLQGVEVPLSFTGPIPEGFDIITLPACMMMVFQGPPFDEEHFEKAINNLWELMKTYDPTLYGYQFSDEDGPRFQLAPLGYRGYIEARPVRPLNKA</sequence>
<dbReference type="Pfam" id="PF12833">
    <property type="entry name" value="HTH_18"/>
    <property type="match status" value="1"/>
</dbReference>
<evidence type="ECO:0000313" key="5">
    <source>
        <dbReference type="EMBL" id="MPM01345.1"/>
    </source>
</evidence>
<dbReference type="SMART" id="SM00342">
    <property type="entry name" value="HTH_ARAC"/>
    <property type="match status" value="1"/>
</dbReference>
<feature type="domain" description="HTH araC/xylS-type" evidence="4">
    <location>
        <begin position="10"/>
        <end position="108"/>
    </location>
</feature>
<dbReference type="EMBL" id="VSSQ01000790">
    <property type="protein sequence ID" value="MPM01345.1"/>
    <property type="molecule type" value="Genomic_DNA"/>
</dbReference>
<evidence type="ECO:0000256" key="3">
    <source>
        <dbReference type="ARBA" id="ARBA00023163"/>
    </source>
</evidence>
<dbReference type="Gene3D" id="1.10.10.60">
    <property type="entry name" value="Homeodomain-like"/>
    <property type="match status" value="2"/>
</dbReference>